<dbReference type="Proteomes" id="UP000622448">
    <property type="component" value="Unassembled WGS sequence"/>
</dbReference>
<protein>
    <submittedName>
        <fullName evidence="2">Uncharacterized protein</fullName>
    </submittedName>
</protein>
<accession>A0ABR7BNI9</accession>
<feature type="region of interest" description="Disordered" evidence="1">
    <location>
        <begin position="52"/>
        <end position="97"/>
    </location>
</feature>
<proteinExistence type="predicted"/>
<comment type="caution">
    <text evidence="2">The sequence shown here is derived from an EMBL/GenBank/DDBJ whole genome shotgun (WGS) entry which is preliminary data.</text>
</comment>
<reference evidence="2 3" key="1">
    <citation type="submission" date="2020-08" db="EMBL/GenBank/DDBJ databases">
        <title>Genome public.</title>
        <authorList>
            <person name="Liu C."/>
            <person name="Sun Q."/>
        </authorList>
    </citation>
    <scope>NUCLEOTIDE SEQUENCE [LARGE SCALE GENOMIC DNA]</scope>
    <source>
        <strain evidence="2 3">NSJ-70</strain>
    </source>
</reference>
<evidence type="ECO:0000313" key="2">
    <source>
        <dbReference type="EMBL" id="MBC5583176.1"/>
    </source>
</evidence>
<name>A0ABR7BNI9_9ACTN</name>
<dbReference type="RefSeq" id="WP_186937905.1">
    <property type="nucleotide sequence ID" value="NZ_JACOOA010000001.1"/>
</dbReference>
<sequence>MPYPVNEHGNTYGSLAGMPDDVWGSYEDMHALFPDLVLVEATNGATGYVWKDELDPPPPASPEEAVATTKERKAQGKTVLTAYEQDGRTAVGEYELG</sequence>
<evidence type="ECO:0000313" key="3">
    <source>
        <dbReference type="Proteomes" id="UP000622448"/>
    </source>
</evidence>
<dbReference type="EMBL" id="JACOOA010000001">
    <property type="protein sequence ID" value="MBC5583176.1"/>
    <property type="molecule type" value="Genomic_DNA"/>
</dbReference>
<gene>
    <name evidence="2" type="ORF">H8S61_03035</name>
</gene>
<organism evidence="2 3">
    <name type="scientific">Eggerthella hominis</name>
    <dbReference type="NCBI Taxonomy" id="2763043"/>
    <lineage>
        <taxon>Bacteria</taxon>
        <taxon>Bacillati</taxon>
        <taxon>Actinomycetota</taxon>
        <taxon>Coriobacteriia</taxon>
        <taxon>Eggerthellales</taxon>
        <taxon>Eggerthellaceae</taxon>
        <taxon>Eggerthella</taxon>
    </lineage>
</organism>
<evidence type="ECO:0000256" key="1">
    <source>
        <dbReference type="SAM" id="MobiDB-lite"/>
    </source>
</evidence>
<keyword evidence="3" id="KW-1185">Reference proteome</keyword>